<evidence type="ECO:0000256" key="2">
    <source>
        <dbReference type="ARBA" id="ARBA00022475"/>
    </source>
</evidence>
<comment type="caution">
    <text evidence="8">The sequence shown here is derived from an EMBL/GenBank/DDBJ whole genome shotgun (WGS) entry which is preliminary data.</text>
</comment>
<dbReference type="GO" id="GO:0005886">
    <property type="term" value="C:plasma membrane"/>
    <property type="evidence" value="ECO:0007669"/>
    <property type="project" value="UniProtKB-SubCell"/>
</dbReference>
<keyword evidence="3 6" id="KW-0812">Transmembrane</keyword>
<evidence type="ECO:0000313" key="8">
    <source>
        <dbReference type="EMBL" id="MPN39263.1"/>
    </source>
</evidence>
<sequence>MVSAILIQRQVGGNLSVILDNISSTIIDRIKIKSEIKTLTATGRISGLIVGLLPIGISLILMITNPDYMSVLFNTTLGISLLSLSVFLEIIGFLFISKISNIEY</sequence>
<feature type="domain" description="Type II secretion system protein GspF" evidence="7">
    <location>
        <begin position="1"/>
        <end position="62"/>
    </location>
</feature>
<organism evidence="8">
    <name type="scientific">bioreactor metagenome</name>
    <dbReference type="NCBI Taxonomy" id="1076179"/>
    <lineage>
        <taxon>unclassified sequences</taxon>
        <taxon>metagenomes</taxon>
        <taxon>ecological metagenomes</taxon>
    </lineage>
</organism>
<keyword evidence="4 6" id="KW-1133">Transmembrane helix</keyword>
<dbReference type="PANTHER" id="PTHR35007">
    <property type="entry name" value="INTEGRAL MEMBRANE PROTEIN-RELATED"/>
    <property type="match status" value="1"/>
</dbReference>
<evidence type="ECO:0000256" key="5">
    <source>
        <dbReference type="ARBA" id="ARBA00023136"/>
    </source>
</evidence>
<proteinExistence type="predicted"/>
<reference evidence="8" key="1">
    <citation type="submission" date="2019-08" db="EMBL/GenBank/DDBJ databases">
        <authorList>
            <person name="Kucharzyk K."/>
            <person name="Murdoch R.W."/>
            <person name="Higgins S."/>
            <person name="Loffler F."/>
        </authorList>
    </citation>
    <scope>NUCLEOTIDE SEQUENCE</scope>
</reference>
<dbReference type="PANTHER" id="PTHR35007:SF1">
    <property type="entry name" value="PILUS ASSEMBLY PROTEIN"/>
    <property type="match status" value="1"/>
</dbReference>
<evidence type="ECO:0000256" key="3">
    <source>
        <dbReference type="ARBA" id="ARBA00022692"/>
    </source>
</evidence>
<protein>
    <recommendedName>
        <fullName evidence="7">Type II secretion system protein GspF domain-containing protein</fullName>
    </recommendedName>
</protein>
<keyword evidence="5 6" id="KW-0472">Membrane</keyword>
<dbReference type="AlphaFoldDB" id="A0A645HV67"/>
<gene>
    <name evidence="8" type="ORF">SDC9_186791</name>
</gene>
<comment type="subcellular location">
    <subcellularLocation>
        <location evidence="1">Cell membrane</location>
        <topology evidence="1">Multi-pass membrane protein</topology>
    </subcellularLocation>
</comment>
<feature type="transmembrane region" description="Helical" evidence="6">
    <location>
        <begin position="41"/>
        <end position="63"/>
    </location>
</feature>
<dbReference type="InterPro" id="IPR018076">
    <property type="entry name" value="T2SS_GspF_dom"/>
</dbReference>
<evidence type="ECO:0000259" key="7">
    <source>
        <dbReference type="Pfam" id="PF00482"/>
    </source>
</evidence>
<keyword evidence="2" id="KW-1003">Cell membrane</keyword>
<evidence type="ECO:0000256" key="6">
    <source>
        <dbReference type="SAM" id="Phobius"/>
    </source>
</evidence>
<evidence type="ECO:0000256" key="4">
    <source>
        <dbReference type="ARBA" id="ARBA00022989"/>
    </source>
</evidence>
<dbReference type="Pfam" id="PF00482">
    <property type="entry name" value="T2SSF"/>
    <property type="match status" value="1"/>
</dbReference>
<name>A0A645HV67_9ZZZZ</name>
<evidence type="ECO:0000256" key="1">
    <source>
        <dbReference type="ARBA" id="ARBA00004651"/>
    </source>
</evidence>
<feature type="transmembrane region" description="Helical" evidence="6">
    <location>
        <begin position="75"/>
        <end position="96"/>
    </location>
</feature>
<accession>A0A645HV67</accession>
<dbReference type="EMBL" id="VSSQ01094969">
    <property type="protein sequence ID" value="MPN39263.1"/>
    <property type="molecule type" value="Genomic_DNA"/>
</dbReference>